<evidence type="ECO:0000256" key="1">
    <source>
        <dbReference type="ARBA" id="ARBA00022679"/>
    </source>
</evidence>
<evidence type="ECO:0000313" key="3">
    <source>
        <dbReference type="EMBL" id="KAF7813171.1"/>
    </source>
</evidence>
<reference evidence="3" key="1">
    <citation type="submission" date="2020-09" db="EMBL/GenBank/DDBJ databases">
        <title>Genome-Enabled Discovery of Anthraquinone Biosynthesis in Senna tora.</title>
        <authorList>
            <person name="Kang S.-H."/>
            <person name="Pandey R.P."/>
            <person name="Lee C.-M."/>
            <person name="Sim J.-S."/>
            <person name="Jeong J.-T."/>
            <person name="Choi B.-S."/>
            <person name="Jung M."/>
            <person name="Ginzburg D."/>
            <person name="Zhao K."/>
            <person name="Won S.Y."/>
            <person name="Oh T.-J."/>
            <person name="Yu Y."/>
            <person name="Kim N.-H."/>
            <person name="Lee O.R."/>
            <person name="Lee T.-H."/>
            <person name="Bashyal P."/>
            <person name="Kim T.-S."/>
            <person name="Lee W.-H."/>
            <person name="Kawkins C."/>
            <person name="Kim C.-K."/>
            <person name="Kim J.S."/>
            <person name="Ahn B.O."/>
            <person name="Rhee S.Y."/>
            <person name="Sohng J.K."/>
        </authorList>
    </citation>
    <scope>NUCLEOTIDE SEQUENCE</scope>
    <source>
        <tissue evidence="3">Leaf</tissue>
    </source>
</reference>
<dbReference type="PANTHER" id="PTHR31625">
    <property type="match status" value="1"/>
</dbReference>
<accession>A0A834WBM1</accession>
<dbReference type="AlphaFoldDB" id="A0A834WBM1"/>
<dbReference type="EMBL" id="JAAIUW010000010">
    <property type="protein sequence ID" value="KAF7813171.1"/>
    <property type="molecule type" value="Genomic_DNA"/>
</dbReference>
<name>A0A834WBM1_9FABA</name>
<dbReference type="InterPro" id="IPR023213">
    <property type="entry name" value="CAT-like_dom_sf"/>
</dbReference>
<keyword evidence="2" id="KW-0012">Acyltransferase</keyword>
<dbReference type="Pfam" id="PF02458">
    <property type="entry name" value="Transferase"/>
    <property type="match status" value="1"/>
</dbReference>
<keyword evidence="1 3" id="KW-0808">Transferase</keyword>
<dbReference type="Gene3D" id="3.30.559.10">
    <property type="entry name" value="Chloramphenicol acetyltransferase-like domain"/>
    <property type="match status" value="2"/>
</dbReference>
<keyword evidence="4" id="KW-1185">Reference proteome</keyword>
<protein>
    <submittedName>
        <fullName evidence="3">Phenolic glucoside malonyltransferase 1-like</fullName>
    </submittedName>
</protein>
<dbReference type="OrthoDB" id="1862401at2759"/>
<sequence>MSSSKTIEVCSVAPWSPETPTSSAATSLSLTFSDIMWLKLLPVKWLFFYEFPHPPSSFFDSLLPKLKHSLSLTLHAFLPLASTLTWPSHSPAPTIACLPGDDGVSFTVAESDSDFNYLSGFDFPDAAETRLLVPHLTISEDRASVMALQVTLFPNSGFSIGITTHHGAMDGKSFTSFMNSWAYICFHLQDSSDLSSSPPSLPEHLVPFYDRSVIKDPCGVAERFANFLIQNGGPNKRSLMLMDLPMADQSKLKRGTFELTPSSISKLKKSAESKVKQGVRVSSFIVACAYVLECLVKAEKTEENRVLFTFGADLRSRLDPPVPPTYFGNCLGGAMFVFETKRLMEEDGFVCGVEGISEGLKKMEEEEDLISEAERVFLETGKMMRDKNVRSFTVDGSHRFDVYGNDFGWGRPKKMEIVSIDETGAISLTESRNKNGGIEIGLVLNQTNAVSDSRRFQRPNLQRGGGGGDKYDDLVKVVQSFFVRGFLLKDLNRTFITLIPKIDVPEKLKDFRPISLCNVILKAQKNKELLGVRFARRGPVITHLMYADDTILFFKADDSNCAVIKAALDMYGNLAGQKLNSDKLFLVFSPNTPATIKDRITHCFGVSISTKVGRYLGTYVDSRMSDTQNYRALVEKGNNKLVGWKALTLSQAGRLTLIKAVLQPLNNYQMSHLVVPKKYCHQMDAACSNFFWGFRKDKPAIHLLNKNKIFAPKDRGASSQNQQSLEVIIFQKPGYMSLLKGRFLHYSEAIISRDVAKLLSSQNVLVRLSNDVILQHTNNFDRLMSQYVFTGTGTFSLSIFGQKISTPVLLPMDVGETAVIELKLEQPALID</sequence>
<organism evidence="3 4">
    <name type="scientific">Senna tora</name>
    <dbReference type="NCBI Taxonomy" id="362788"/>
    <lineage>
        <taxon>Eukaryota</taxon>
        <taxon>Viridiplantae</taxon>
        <taxon>Streptophyta</taxon>
        <taxon>Embryophyta</taxon>
        <taxon>Tracheophyta</taxon>
        <taxon>Spermatophyta</taxon>
        <taxon>Magnoliopsida</taxon>
        <taxon>eudicotyledons</taxon>
        <taxon>Gunneridae</taxon>
        <taxon>Pentapetalae</taxon>
        <taxon>rosids</taxon>
        <taxon>fabids</taxon>
        <taxon>Fabales</taxon>
        <taxon>Fabaceae</taxon>
        <taxon>Caesalpinioideae</taxon>
        <taxon>Cassia clade</taxon>
        <taxon>Senna</taxon>
    </lineage>
</organism>
<proteinExistence type="predicted"/>
<evidence type="ECO:0000256" key="2">
    <source>
        <dbReference type="ARBA" id="ARBA00023315"/>
    </source>
</evidence>
<dbReference type="InterPro" id="IPR051504">
    <property type="entry name" value="Plant_metabolite_acyltrans"/>
</dbReference>
<comment type="caution">
    <text evidence="3">The sequence shown here is derived from an EMBL/GenBank/DDBJ whole genome shotgun (WGS) entry which is preliminary data.</text>
</comment>
<dbReference type="Proteomes" id="UP000634136">
    <property type="component" value="Unassembled WGS sequence"/>
</dbReference>
<dbReference type="GO" id="GO:0016747">
    <property type="term" value="F:acyltransferase activity, transferring groups other than amino-acyl groups"/>
    <property type="evidence" value="ECO:0007669"/>
    <property type="project" value="UniProtKB-ARBA"/>
</dbReference>
<evidence type="ECO:0000313" key="4">
    <source>
        <dbReference type="Proteomes" id="UP000634136"/>
    </source>
</evidence>
<gene>
    <name evidence="3" type="ORF">G2W53_034147</name>
</gene>